<reference evidence="2" key="1">
    <citation type="submission" date="2023-04" db="EMBL/GenBank/DDBJ databases">
        <title>Phytophthora fragariaefolia NBRC 109709.</title>
        <authorList>
            <person name="Ichikawa N."/>
            <person name="Sato H."/>
            <person name="Tonouchi N."/>
        </authorList>
    </citation>
    <scope>NUCLEOTIDE SEQUENCE</scope>
    <source>
        <strain evidence="2">NBRC 109709</strain>
    </source>
</reference>
<evidence type="ECO:0000313" key="2">
    <source>
        <dbReference type="EMBL" id="GMF35302.1"/>
    </source>
</evidence>
<dbReference type="EMBL" id="BSXT01000866">
    <property type="protein sequence ID" value="GMF35302.1"/>
    <property type="molecule type" value="Genomic_DNA"/>
</dbReference>
<organism evidence="2 3">
    <name type="scientific">Phytophthora fragariaefolia</name>
    <dbReference type="NCBI Taxonomy" id="1490495"/>
    <lineage>
        <taxon>Eukaryota</taxon>
        <taxon>Sar</taxon>
        <taxon>Stramenopiles</taxon>
        <taxon>Oomycota</taxon>
        <taxon>Peronosporomycetes</taxon>
        <taxon>Peronosporales</taxon>
        <taxon>Peronosporaceae</taxon>
        <taxon>Phytophthora</taxon>
    </lineage>
</organism>
<keyword evidence="3" id="KW-1185">Reference proteome</keyword>
<dbReference type="OrthoDB" id="96880at2759"/>
<sequence>MLALRLIRGRDSLTPPMMTRHASTDRFEAAYKHVSTHASVEDALVAVHSYDGCQYVVAYNYGPLGNGKVFRCVSHEHCPVRIRMVELRDEDEEIPVTYRLGVIGGHGNQVTNKKRLGVDLAVRGEVDALLTAGTKAKQCRQLLLNKYRNQPFMLEKVPNEKQLHNRRLTLVKNGHIEKSKAKRSRTRSPQSDVSEGEADYHSSTSMFEDEESEYHEPRLAVRRRQDDSELDVERAGVFDKTKLMHEFATLPGRPVLWNVLKSVKYIDDKSGMVVTQWLTGQVTGWETREHTPIKWVVRFTDDEKRQMELEELVDVIGVSMELGLNVTGRPHGIQIA</sequence>
<dbReference type="Proteomes" id="UP001165121">
    <property type="component" value="Unassembled WGS sequence"/>
</dbReference>
<name>A0A9W6XBG0_9STRA</name>
<evidence type="ECO:0000256" key="1">
    <source>
        <dbReference type="SAM" id="MobiDB-lite"/>
    </source>
</evidence>
<proteinExistence type="predicted"/>
<feature type="compositionally biased region" description="Basic and acidic residues" evidence="1">
    <location>
        <begin position="214"/>
        <end position="226"/>
    </location>
</feature>
<evidence type="ECO:0000313" key="3">
    <source>
        <dbReference type="Proteomes" id="UP001165121"/>
    </source>
</evidence>
<gene>
    <name evidence="2" type="ORF">Pfra01_000930400</name>
</gene>
<comment type="caution">
    <text evidence="2">The sequence shown here is derived from an EMBL/GenBank/DDBJ whole genome shotgun (WGS) entry which is preliminary data.</text>
</comment>
<dbReference type="AlphaFoldDB" id="A0A9W6XBG0"/>
<protein>
    <submittedName>
        <fullName evidence="2">Unnamed protein product</fullName>
    </submittedName>
</protein>
<feature type="region of interest" description="Disordered" evidence="1">
    <location>
        <begin position="170"/>
        <end position="226"/>
    </location>
</feature>
<accession>A0A9W6XBG0</accession>